<name>A0A835BIC5_9POAL</name>
<gene>
    <name evidence="1" type="ORF">HU200_038571</name>
</gene>
<accession>A0A835BIC5</accession>
<dbReference type="OrthoDB" id="682412at2759"/>
<organism evidence="1 2">
    <name type="scientific">Digitaria exilis</name>
    <dbReference type="NCBI Taxonomy" id="1010633"/>
    <lineage>
        <taxon>Eukaryota</taxon>
        <taxon>Viridiplantae</taxon>
        <taxon>Streptophyta</taxon>
        <taxon>Embryophyta</taxon>
        <taxon>Tracheophyta</taxon>
        <taxon>Spermatophyta</taxon>
        <taxon>Magnoliopsida</taxon>
        <taxon>Liliopsida</taxon>
        <taxon>Poales</taxon>
        <taxon>Poaceae</taxon>
        <taxon>PACMAD clade</taxon>
        <taxon>Panicoideae</taxon>
        <taxon>Panicodae</taxon>
        <taxon>Paniceae</taxon>
        <taxon>Anthephorinae</taxon>
        <taxon>Digitaria</taxon>
    </lineage>
</organism>
<dbReference type="AlphaFoldDB" id="A0A835BIC5"/>
<evidence type="ECO:0000313" key="2">
    <source>
        <dbReference type="Proteomes" id="UP000636709"/>
    </source>
</evidence>
<protein>
    <submittedName>
        <fullName evidence="1">Uncharacterized protein</fullName>
    </submittedName>
</protein>
<proteinExistence type="predicted"/>
<dbReference type="EMBL" id="JACEFO010001919">
    <property type="protein sequence ID" value="KAF8693972.1"/>
    <property type="molecule type" value="Genomic_DNA"/>
</dbReference>
<sequence length="72" mass="8174">MDWCIKMTTAPGTPCKAFHSLVLLVAWEVWKERNSRTFRHLGLPTLTLFAKIKDKVSTWIMAGTTRLAQLVG</sequence>
<keyword evidence="2" id="KW-1185">Reference proteome</keyword>
<comment type="caution">
    <text evidence="1">The sequence shown here is derived from an EMBL/GenBank/DDBJ whole genome shotgun (WGS) entry which is preliminary data.</text>
</comment>
<evidence type="ECO:0000313" key="1">
    <source>
        <dbReference type="EMBL" id="KAF8693972.1"/>
    </source>
</evidence>
<dbReference type="Proteomes" id="UP000636709">
    <property type="component" value="Unassembled WGS sequence"/>
</dbReference>
<reference evidence="1" key="1">
    <citation type="submission" date="2020-07" db="EMBL/GenBank/DDBJ databases">
        <title>Genome sequence and genetic diversity analysis of an under-domesticated orphan crop, white fonio (Digitaria exilis).</title>
        <authorList>
            <person name="Bennetzen J.L."/>
            <person name="Chen S."/>
            <person name="Ma X."/>
            <person name="Wang X."/>
            <person name="Yssel A.E.J."/>
            <person name="Chaluvadi S.R."/>
            <person name="Johnson M."/>
            <person name="Gangashetty P."/>
            <person name="Hamidou F."/>
            <person name="Sanogo M.D."/>
            <person name="Zwaenepoel A."/>
            <person name="Wallace J."/>
            <person name="Van De Peer Y."/>
            <person name="Van Deynze A."/>
        </authorList>
    </citation>
    <scope>NUCLEOTIDE SEQUENCE</scope>
    <source>
        <tissue evidence="1">Leaves</tissue>
    </source>
</reference>